<reference evidence="2" key="1">
    <citation type="submission" date="2022-07" db="EMBL/GenBank/DDBJ databases">
        <authorList>
            <person name="Trinca V."/>
            <person name="Uliana J.V.C."/>
            <person name="Torres T.T."/>
            <person name="Ward R.J."/>
            <person name="Monesi N."/>
        </authorList>
    </citation>
    <scope>NUCLEOTIDE SEQUENCE</scope>
    <source>
        <strain evidence="2">HSMRA1968</strain>
        <tissue evidence="2">Whole embryos</tissue>
    </source>
</reference>
<dbReference type="PROSITE" id="PS50835">
    <property type="entry name" value="IG_LIKE"/>
    <property type="match status" value="1"/>
</dbReference>
<dbReference type="AlphaFoldDB" id="A0A9Q0RXJ4"/>
<name>A0A9Q0RXJ4_9DIPT</name>
<dbReference type="EMBL" id="WJQU01000004">
    <property type="protein sequence ID" value="KAJ6636131.1"/>
    <property type="molecule type" value="Genomic_DNA"/>
</dbReference>
<organism evidence="2 3">
    <name type="scientific">Pseudolycoriella hygida</name>
    <dbReference type="NCBI Taxonomy" id="35572"/>
    <lineage>
        <taxon>Eukaryota</taxon>
        <taxon>Metazoa</taxon>
        <taxon>Ecdysozoa</taxon>
        <taxon>Arthropoda</taxon>
        <taxon>Hexapoda</taxon>
        <taxon>Insecta</taxon>
        <taxon>Pterygota</taxon>
        <taxon>Neoptera</taxon>
        <taxon>Endopterygota</taxon>
        <taxon>Diptera</taxon>
        <taxon>Nematocera</taxon>
        <taxon>Sciaroidea</taxon>
        <taxon>Sciaridae</taxon>
        <taxon>Pseudolycoriella</taxon>
    </lineage>
</organism>
<protein>
    <submittedName>
        <fullName evidence="2">Zwei Ig domain protein zig-8</fullName>
    </submittedName>
</protein>
<dbReference type="InterPro" id="IPR036179">
    <property type="entry name" value="Ig-like_dom_sf"/>
</dbReference>
<dbReference type="InterPro" id="IPR037448">
    <property type="entry name" value="Zig-8"/>
</dbReference>
<comment type="caution">
    <text evidence="2">The sequence shown here is derived from an EMBL/GenBank/DDBJ whole genome shotgun (WGS) entry which is preliminary data.</text>
</comment>
<dbReference type="PANTHER" id="PTHR23279">
    <property type="entry name" value="DEFECTIVE PROBOSCIS EXTENSION RESPONSE DPR -RELATED"/>
    <property type="match status" value="1"/>
</dbReference>
<evidence type="ECO:0000259" key="1">
    <source>
        <dbReference type="PROSITE" id="PS50835"/>
    </source>
</evidence>
<dbReference type="GO" id="GO:0032589">
    <property type="term" value="C:neuron projection membrane"/>
    <property type="evidence" value="ECO:0007669"/>
    <property type="project" value="TreeGrafter"/>
</dbReference>
<dbReference type="Proteomes" id="UP001151699">
    <property type="component" value="Chromosome C"/>
</dbReference>
<keyword evidence="3" id="KW-1185">Reference proteome</keyword>
<dbReference type="FunFam" id="2.60.40.10:FF:000129">
    <property type="entry name" value="CLUMA_CG018772, isoform A"/>
    <property type="match status" value="1"/>
</dbReference>
<sequence>MTHFVNGCTNSFQKPRDGYNTFTDTSTSLPLFNVIMNPKWSEPYFDISVPNNVTALVGKSAYLSCRVRNLGNKTVSWIRHRDIHILTVGTYTYTTDQRFQTTFHRDINEWTMQIKWAQKRDAGMYECQISTVPIKSYSVRLNVVDPAVDPFFDRTYNDERFMQADMYHNFNFRRNGKF</sequence>
<feature type="domain" description="Ig-like" evidence="1">
    <location>
        <begin position="43"/>
        <end position="138"/>
    </location>
</feature>
<dbReference type="InterPro" id="IPR013098">
    <property type="entry name" value="Ig_I-set"/>
</dbReference>
<evidence type="ECO:0000313" key="3">
    <source>
        <dbReference type="Proteomes" id="UP001151699"/>
    </source>
</evidence>
<evidence type="ECO:0000313" key="2">
    <source>
        <dbReference type="EMBL" id="KAJ6636131.1"/>
    </source>
</evidence>
<dbReference type="Gene3D" id="2.60.40.10">
    <property type="entry name" value="Immunoglobulins"/>
    <property type="match status" value="1"/>
</dbReference>
<dbReference type="OrthoDB" id="190835at2759"/>
<dbReference type="GO" id="GO:0050808">
    <property type="term" value="P:synapse organization"/>
    <property type="evidence" value="ECO:0007669"/>
    <property type="project" value="TreeGrafter"/>
</dbReference>
<accession>A0A9Q0RXJ4</accession>
<dbReference type="InterPro" id="IPR003599">
    <property type="entry name" value="Ig_sub"/>
</dbReference>
<dbReference type="Pfam" id="PF07679">
    <property type="entry name" value="I-set"/>
    <property type="match status" value="1"/>
</dbReference>
<dbReference type="SUPFAM" id="SSF48726">
    <property type="entry name" value="Immunoglobulin"/>
    <property type="match status" value="1"/>
</dbReference>
<gene>
    <name evidence="2" type="primary">zig-8_1</name>
    <name evidence="2" type="ORF">Bhyg_14718</name>
</gene>
<dbReference type="PANTHER" id="PTHR23279:SF46">
    <property type="entry name" value="DEFECTIVE PROBOSCIS EXTENSION RESPONSE 10, ISOFORM A-RELATED"/>
    <property type="match status" value="1"/>
</dbReference>
<dbReference type="InterPro" id="IPR007110">
    <property type="entry name" value="Ig-like_dom"/>
</dbReference>
<dbReference type="InterPro" id="IPR013783">
    <property type="entry name" value="Ig-like_fold"/>
</dbReference>
<proteinExistence type="predicted"/>
<dbReference type="SMART" id="SM00409">
    <property type="entry name" value="IG"/>
    <property type="match status" value="1"/>
</dbReference>